<comment type="catalytic activity">
    <reaction evidence="1 19">
        <text>S-ubiquitinyl-[E2 ubiquitin-conjugating enzyme]-L-cysteine + [acceptor protein]-L-lysine = [E2 ubiquitin-conjugating enzyme]-L-cysteine + N(6)-ubiquitinyl-[acceptor protein]-L-lysine.</text>
        <dbReference type="EC" id="2.3.2.27"/>
    </reaction>
</comment>
<evidence type="ECO:0000313" key="23">
    <source>
        <dbReference type="EMBL" id="KAF6442146.1"/>
    </source>
</evidence>
<keyword evidence="14" id="KW-0007">Acetylation</keyword>
<name>A0A7J8F3D5_ROUAE</name>
<feature type="compositionally biased region" description="Basic and acidic residues" evidence="21">
    <location>
        <begin position="18"/>
        <end position="28"/>
    </location>
</feature>
<evidence type="ECO:0000256" key="14">
    <source>
        <dbReference type="ARBA" id="ARBA00022990"/>
    </source>
</evidence>
<dbReference type="InterPro" id="IPR001841">
    <property type="entry name" value="Znf_RING"/>
</dbReference>
<keyword evidence="11 19" id="KW-0862">Zinc</keyword>
<feature type="compositionally biased region" description="Basic and acidic residues" evidence="21">
    <location>
        <begin position="502"/>
        <end position="519"/>
    </location>
</feature>
<dbReference type="InterPro" id="IPR013083">
    <property type="entry name" value="Znf_RING/FYVE/PHD"/>
</dbReference>
<feature type="region of interest" description="Disordered" evidence="21">
    <location>
        <begin position="416"/>
        <end position="550"/>
    </location>
</feature>
<dbReference type="PROSITE" id="PS50089">
    <property type="entry name" value="ZF_RING_2"/>
    <property type="match status" value="1"/>
</dbReference>
<keyword evidence="6" id="KW-0597">Phosphoprotein</keyword>
<evidence type="ECO:0000256" key="3">
    <source>
        <dbReference type="ARBA" id="ARBA00004906"/>
    </source>
</evidence>
<evidence type="ECO:0000259" key="22">
    <source>
        <dbReference type="PROSITE" id="PS50089"/>
    </source>
</evidence>
<keyword evidence="10 19" id="KW-0833">Ubl conjugation pathway</keyword>
<dbReference type="GO" id="GO:0008270">
    <property type="term" value="F:zinc ion binding"/>
    <property type="evidence" value="ECO:0007669"/>
    <property type="project" value="UniProtKB-KW"/>
</dbReference>
<comment type="subcellular location">
    <subcellularLocation>
        <location evidence="2 19">Nucleus</location>
    </subcellularLocation>
</comment>
<dbReference type="PANTHER" id="PTHR23163:SF4">
    <property type="entry name" value="E3 UBIQUITIN-PROTEIN LIGASE BRE1B"/>
    <property type="match status" value="1"/>
</dbReference>
<keyword evidence="9 18" id="KW-0863">Zinc-finger</keyword>
<evidence type="ECO:0000256" key="13">
    <source>
        <dbReference type="ARBA" id="ARBA00022853"/>
    </source>
</evidence>
<keyword evidence="24" id="KW-1185">Reference proteome</keyword>
<evidence type="ECO:0000256" key="5">
    <source>
        <dbReference type="ARBA" id="ARBA00022499"/>
    </source>
</evidence>
<dbReference type="SMART" id="SM00184">
    <property type="entry name" value="RING"/>
    <property type="match status" value="1"/>
</dbReference>
<dbReference type="Proteomes" id="UP000593571">
    <property type="component" value="Unassembled WGS sequence"/>
</dbReference>
<dbReference type="SUPFAM" id="SSF57850">
    <property type="entry name" value="RING/U-box"/>
    <property type="match status" value="1"/>
</dbReference>
<feature type="coiled-coil region" evidence="20">
    <location>
        <begin position="798"/>
        <end position="825"/>
    </location>
</feature>
<keyword evidence="13 19" id="KW-0156">Chromatin regulator</keyword>
<keyword evidence="7 19" id="KW-0808">Transferase</keyword>
<evidence type="ECO:0000313" key="24">
    <source>
        <dbReference type="Proteomes" id="UP000593571"/>
    </source>
</evidence>
<feature type="compositionally biased region" description="Basic and acidic residues" evidence="21">
    <location>
        <begin position="533"/>
        <end position="550"/>
    </location>
</feature>
<keyword evidence="15 19" id="KW-0175">Coiled coil</keyword>
<evidence type="ECO:0000256" key="1">
    <source>
        <dbReference type="ARBA" id="ARBA00000900"/>
    </source>
</evidence>
<proteinExistence type="inferred from homology"/>
<evidence type="ECO:0000256" key="15">
    <source>
        <dbReference type="ARBA" id="ARBA00023054"/>
    </source>
</evidence>
<comment type="subunit">
    <text evidence="19">Component of the RNF20/40 complex (also known as BRE1 complex) probably composed of 2 copies of RNF20/BRE1A and 2 copies of RNF40/BRE1B. Interacts with UBE2E1/UBCH6.</text>
</comment>
<dbReference type="EMBL" id="JACASE010000008">
    <property type="protein sequence ID" value="KAF6442146.1"/>
    <property type="molecule type" value="Genomic_DNA"/>
</dbReference>
<keyword evidence="5" id="KW-1017">Isopeptide bond</keyword>
<evidence type="ECO:0000256" key="19">
    <source>
        <dbReference type="RuleBase" id="RU365038"/>
    </source>
</evidence>
<evidence type="ECO:0000256" key="2">
    <source>
        <dbReference type="ARBA" id="ARBA00004123"/>
    </source>
</evidence>
<dbReference type="PROSITE" id="PS00518">
    <property type="entry name" value="ZF_RING_1"/>
    <property type="match status" value="1"/>
</dbReference>
<gene>
    <name evidence="23" type="ORF">HJG63_016833</name>
</gene>
<evidence type="ECO:0000256" key="18">
    <source>
        <dbReference type="PROSITE-ProRule" id="PRU00175"/>
    </source>
</evidence>
<comment type="function">
    <text evidence="17">Component of the RNF20/40 E3 ubiquitin-protein ligase complex that mediates monoubiquitination of 'Lys-120' of histone H2B (H2BK120ub1). H2BK120ub1 gives a specific tag for epigenetic transcriptional activation and is also prerequisite for histone H3 'Lys-4' and 'Lys-79' methylation (H3K4me and H3K79me, respectively). It thereby plays a central role in histone code and gene regulation. The RNF20/40 complex forms a H2B ubiquitin ligase complex in cooperation with the E2 enzyme UBE2A or UBE2B; reports about the cooperation with UBE2E1/UBCH are contradictory. Required for transcriptional activation of Hox genes.</text>
</comment>
<comment type="similarity">
    <text evidence="4 19">Belongs to the BRE1 family.</text>
</comment>
<dbReference type="FunFam" id="3.30.40.10:FF:000040">
    <property type="entry name" value="E3 ubiquitin protein ligase"/>
    <property type="match status" value="1"/>
</dbReference>
<dbReference type="GO" id="GO:0061630">
    <property type="term" value="F:ubiquitin protein ligase activity"/>
    <property type="evidence" value="ECO:0007669"/>
    <property type="project" value="UniProtKB-EC"/>
</dbReference>
<evidence type="ECO:0000256" key="9">
    <source>
        <dbReference type="ARBA" id="ARBA00022771"/>
    </source>
</evidence>
<evidence type="ECO:0000256" key="4">
    <source>
        <dbReference type="ARBA" id="ARBA00005555"/>
    </source>
</evidence>
<evidence type="ECO:0000256" key="11">
    <source>
        <dbReference type="ARBA" id="ARBA00022833"/>
    </source>
</evidence>
<reference evidence="23 24" key="1">
    <citation type="journal article" date="2020" name="Nature">
        <title>Six reference-quality genomes reveal evolution of bat adaptations.</title>
        <authorList>
            <person name="Jebb D."/>
            <person name="Huang Z."/>
            <person name="Pippel M."/>
            <person name="Hughes G.M."/>
            <person name="Lavrichenko K."/>
            <person name="Devanna P."/>
            <person name="Winkler S."/>
            <person name="Jermiin L.S."/>
            <person name="Skirmuntt E.C."/>
            <person name="Katzourakis A."/>
            <person name="Burkitt-Gray L."/>
            <person name="Ray D.A."/>
            <person name="Sullivan K.A.M."/>
            <person name="Roscito J.G."/>
            <person name="Kirilenko B.M."/>
            <person name="Davalos L.M."/>
            <person name="Corthals A.P."/>
            <person name="Power M.L."/>
            <person name="Jones G."/>
            <person name="Ransome R.D."/>
            <person name="Dechmann D.K.N."/>
            <person name="Locatelli A.G."/>
            <person name="Puechmaille S.J."/>
            <person name="Fedrigo O."/>
            <person name="Jarvis E.D."/>
            <person name="Hiller M."/>
            <person name="Vernes S.C."/>
            <person name="Myers E.W."/>
            <person name="Teeling E.C."/>
        </authorList>
    </citation>
    <scope>NUCLEOTIDE SEQUENCE [LARGE SCALE GENOMIC DNA]</scope>
    <source>
        <strain evidence="23">MRouAeg1</strain>
        <tissue evidence="23">Muscle</tissue>
    </source>
</reference>
<dbReference type="UniPathway" id="UPA00143"/>
<evidence type="ECO:0000256" key="8">
    <source>
        <dbReference type="ARBA" id="ARBA00022723"/>
    </source>
</evidence>
<dbReference type="Pfam" id="PF26052">
    <property type="entry name" value="BRE1B"/>
    <property type="match status" value="1"/>
</dbReference>
<dbReference type="InterPro" id="IPR017907">
    <property type="entry name" value="Znf_RING_CS"/>
</dbReference>
<evidence type="ECO:0000256" key="17">
    <source>
        <dbReference type="ARBA" id="ARBA00037123"/>
    </source>
</evidence>
<accession>A0A7J8F3D5</accession>
<dbReference type="GO" id="GO:0033503">
    <property type="term" value="C:HULC complex"/>
    <property type="evidence" value="ECO:0007669"/>
    <property type="project" value="TreeGrafter"/>
</dbReference>
<evidence type="ECO:0000256" key="20">
    <source>
        <dbReference type="SAM" id="Coils"/>
    </source>
</evidence>
<dbReference type="GO" id="GO:0006325">
    <property type="term" value="P:chromatin organization"/>
    <property type="evidence" value="ECO:0007669"/>
    <property type="project" value="UniProtKB-KW"/>
</dbReference>
<dbReference type="InterPro" id="IPR058642">
    <property type="entry name" value="BRE1A/B-like_dom"/>
</dbReference>
<dbReference type="Pfam" id="PF26095">
    <property type="entry name" value="CC_Bre1"/>
    <property type="match status" value="1"/>
</dbReference>
<dbReference type="GO" id="GO:0016567">
    <property type="term" value="P:protein ubiquitination"/>
    <property type="evidence" value="ECO:0007669"/>
    <property type="project" value="UniProtKB-UniRule"/>
</dbReference>
<dbReference type="Pfam" id="PF00097">
    <property type="entry name" value="zf-C3HC4"/>
    <property type="match status" value="1"/>
</dbReference>
<feature type="region of interest" description="Disordered" evidence="21">
    <location>
        <begin position="1"/>
        <end position="33"/>
    </location>
</feature>
<keyword evidence="12" id="KW-0832">Ubl conjugation</keyword>
<feature type="domain" description="RING-type" evidence="22">
    <location>
        <begin position="848"/>
        <end position="887"/>
    </location>
</feature>
<sequence length="901" mass="102389">MSGPGNKRTAGDGGSGPPEKKLSREEKTTTTLIEPIRLGGISSTEEMDLKVLQFKNKKLAERLEQRQACEDELRERIEKLEKRQATDDATLLIVNRYWAQLDETVEALLRHHENQEELSSGTEVPGTQEGPTRDETPLSEPGTSELRETLPMKLRPPLSEPALAFVVALGASSNEEVELQLQDRMEFSKAAVSRVVEASDRLQRRVEELCQRMYSRGDSEPPGEVARAQTRELGRENRRLQDLATQLQEKHHRISLEYSELQDKVTSAETKVLEMETTVEDLQWDIEKLRKREQKLNKHLAEALEQLNSGYYVSGSSSGFQGGQITLSMQKSDELGLQKKLRTEVIQLEDTLAQVRKEYEMLRIEFEQNLAANEQAGPINREMRHLISSLQNHNHQLKGDAQRYKRKLREVQAEIGKLRAQPSGSTHSVPNLGHPDDSGLSAPAPGKEEGAPGPVIVPDGRKEMASVPGATMITSSVKKEEPVPSEEDAQALTPGSQGCSSRGREPEARPKRELREREGPGLGPPSIASALSRADREKAKVEEAKRKESELLKGLRAELKKAQESQKEMKLLLDMYKSAPKEQRDKVQLMAAERKAKAEVDELRSRIRDLEERDRRESKKIADEDALRRIRQAEEQIEHLQRKLGATKQEEEALLSEMDVTGQAFEDMQEQNGRLLQQLREKDDANFKLMSERIKANQIHKLLREEKDELGEQVLGLKSQVDAQLLTVQKLEEKERALQGSLGGVEKELTLRSQALELNKRKAVEAAQLAEDLKVQLEHVQTRLREIQPCLAESRAAREKESFNLKRAQEDISRLRRKLEKQRKVEVYADADEILQEEIKEYKARLTCPCCNTRKKDAVLTKCFHVFCFECVRGRYEARQRKCPKCNSAFGAHDFHRVYIS</sequence>
<feature type="region of interest" description="Disordered" evidence="21">
    <location>
        <begin position="113"/>
        <end position="146"/>
    </location>
</feature>
<evidence type="ECO:0000256" key="10">
    <source>
        <dbReference type="ARBA" id="ARBA00022786"/>
    </source>
</evidence>
<dbReference type="CDD" id="cd16815">
    <property type="entry name" value="RING-HC_RNF40"/>
    <property type="match status" value="1"/>
</dbReference>
<dbReference type="PANTHER" id="PTHR23163">
    <property type="entry name" value="RING FINGER PROTEIN-RELATED"/>
    <property type="match status" value="1"/>
</dbReference>
<keyword evidence="16 19" id="KW-0539">Nucleus</keyword>
<dbReference type="InterPro" id="IPR058643">
    <property type="entry name" value="BRE1-like_CC"/>
</dbReference>
<organism evidence="23 24">
    <name type="scientific">Rousettus aegyptiacus</name>
    <name type="common">Egyptian fruit bat</name>
    <name type="synonym">Pteropus aegyptiacus</name>
    <dbReference type="NCBI Taxonomy" id="9407"/>
    <lineage>
        <taxon>Eukaryota</taxon>
        <taxon>Metazoa</taxon>
        <taxon>Chordata</taxon>
        <taxon>Craniata</taxon>
        <taxon>Vertebrata</taxon>
        <taxon>Euteleostomi</taxon>
        <taxon>Mammalia</taxon>
        <taxon>Eutheria</taxon>
        <taxon>Laurasiatheria</taxon>
        <taxon>Chiroptera</taxon>
        <taxon>Yinpterochiroptera</taxon>
        <taxon>Pteropodoidea</taxon>
        <taxon>Pteropodidae</taxon>
        <taxon>Rousettinae</taxon>
        <taxon>Rousettus</taxon>
    </lineage>
</organism>
<dbReference type="InterPro" id="IPR018957">
    <property type="entry name" value="Znf_C3HC4_RING-type"/>
</dbReference>
<evidence type="ECO:0000256" key="7">
    <source>
        <dbReference type="ARBA" id="ARBA00022679"/>
    </source>
</evidence>
<evidence type="ECO:0000256" key="12">
    <source>
        <dbReference type="ARBA" id="ARBA00022843"/>
    </source>
</evidence>
<evidence type="ECO:0000256" key="6">
    <source>
        <dbReference type="ARBA" id="ARBA00022553"/>
    </source>
</evidence>
<dbReference type="InterPro" id="IPR013956">
    <property type="entry name" value="E3_ubiquit_lig_Bre1"/>
</dbReference>
<dbReference type="Gene3D" id="3.30.40.10">
    <property type="entry name" value="Zinc/RING finger domain, C3HC4 (zinc finger)"/>
    <property type="match status" value="1"/>
</dbReference>
<feature type="region of interest" description="Disordered" evidence="21">
    <location>
        <begin position="215"/>
        <end position="235"/>
    </location>
</feature>
<comment type="caution">
    <text evidence="23">The sequence shown here is derived from an EMBL/GenBank/DDBJ whole genome shotgun (WGS) entry which is preliminary data.</text>
</comment>
<comment type="pathway">
    <text evidence="3 19">Protein modification; protein ubiquitination.</text>
</comment>
<keyword evidence="8 19" id="KW-0479">Metal-binding</keyword>
<dbReference type="EC" id="2.3.2.27" evidence="19"/>
<evidence type="ECO:0000256" key="16">
    <source>
        <dbReference type="ARBA" id="ARBA00023242"/>
    </source>
</evidence>
<protein>
    <recommendedName>
        <fullName evidence="19">E3 ubiquitin protein ligase</fullName>
        <ecNumber evidence="19">2.3.2.27</ecNumber>
    </recommendedName>
</protein>
<evidence type="ECO:0000256" key="21">
    <source>
        <dbReference type="SAM" id="MobiDB-lite"/>
    </source>
</evidence>
<dbReference type="AlphaFoldDB" id="A0A7J8F3D5"/>
<dbReference type="GO" id="GO:0005634">
    <property type="term" value="C:nucleus"/>
    <property type="evidence" value="ECO:0007669"/>
    <property type="project" value="UniProtKB-SubCell"/>
</dbReference>